<dbReference type="SUPFAM" id="SSF54373">
    <property type="entry name" value="FAD-linked reductases, C-terminal domain"/>
    <property type="match status" value="2"/>
</dbReference>
<dbReference type="PANTHER" id="PTHR11552:SF147">
    <property type="entry name" value="CHOLINE DEHYDROGENASE, MITOCHONDRIAL"/>
    <property type="match status" value="1"/>
</dbReference>
<organism evidence="7 8">
    <name type="scientific">Mycena venus</name>
    <dbReference type="NCBI Taxonomy" id="2733690"/>
    <lineage>
        <taxon>Eukaryota</taxon>
        <taxon>Fungi</taxon>
        <taxon>Dikarya</taxon>
        <taxon>Basidiomycota</taxon>
        <taxon>Agaricomycotina</taxon>
        <taxon>Agaricomycetes</taxon>
        <taxon>Agaricomycetidae</taxon>
        <taxon>Agaricales</taxon>
        <taxon>Marasmiineae</taxon>
        <taxon>Mycenaceae</taxon>
        <taxon>Mycena</taxon>
    </lineage>
</organism>
<comment type="cofactor">
    <cofactor evidence="1">
        <name>FAD</name>
        <dbReference type="ChEBI" id="CHEBI:57692"/>
    </cofactor>
</comment>
<feature type="signal peptide" evidence="5">
    <location>
        <begin position="1"/>
        <end position="18"/>
    </location>
</feature>
<keyword evidence="4" id="KW-0274">FAD</keyword>
<reference evidence="7" key="1">
    <citation type="submission" date="2020-05" db="EMBL/GenBank/DDBJ databases">
        <title>Mycena genomes resolve the evolution of fungal bioluminescence.</title>
        <authorList>
            <person name="Tsai I.J."/>
        </authorList>
    </citation>
    <scope>NUCLEOTIDE SEQUENCE</scope>
    <source>
        <strain evidence="7">CCC161011</strain>
    </source>
</reference>
<dbReference type="GO" id="GO:0016614">
    <property type="term" value="F:oxidoreductase activity, acting on CH-OH group of donors"/>
    <property type="evidence" value="ECO:0007669"/>
    <property type="project" value="InterPro"/>
</dbReference>
<evidence type="ECO:0000313" key="7">
    <source>
        <dbReference type="EMBL" id="KAF7342316.1"/>
    </source>
</evidence>
<evidence type="ECO:0000256" key="5">
    <source>
        <dbReference type="SAM" id="SignalP"/>
    </source>
</evidence>
<gene>
    <name evidence="7" type="ORF">MVEN_01820000</name>
</gene>
<evidence type="ECO:0000259" key="6">
    <source>
        <dbReference type="PROSITE" id="PS00624"/>
    </source>
</evidence>
<dbReference type="SUPFAM" id="SSF51905">
    <property type="entry name" value="FAD/NAD(P)-binding domain"/>
    <property type="match status" value="2"/>
</dbReference>
<feature type="chain" id="PRO_5034674732" evidence="5">
    <location>
        <begin position="19"/>
        <end position="1160"/>
    </location>
</feature>
<dbReference type="Gene3D" id="3.30.560.10">
    <property type="entry name" value="Glucose Oxidase, domain 3"/>
    <property type="match status" value="2"/>
</dbReference>
<dbReference type="AlphaFoldDB" id="A0A8H6XKT6"/>
<keyword evidence="5" id="KW-0732">Signal</keyword>
<dbReference type="InterPro" id="IPR007867">
    <property type="entry name" value="GMC_OxRtase_C"/>
</dbReference>
<protein>
    <submittedName>
        <fullName evidence="7">Choline dehydrogenase, mitochondrial</fullName>
    </submittedName>
</protein>
<evidence type="ECO:0000313" key="8">
    <source>
        <dbReference type="Proteomes" id="UP000620124"/>
    </source>
</evidence>
<evidence type="ECO:0000256" key="4">
    <source>
        <dbReference type="ARBA" id="ARBA00022827"/>
    </source>
</evidence>
<dbReference type="InterPro" id="IPR000172">
    <property type="entry name" value="GMC_OxRdtase_N"/>
</dbReference>
<keyword evidence="8" id="KW-1185">Reference proteome</keyword>
<feature type="domain" description="Glucose-methanol-choline oxidoreductase N-terminal" evidence="6">
    <location>
        <begin position="282"/>
        <end position="296"/>
    </location>
</feature>
<evidence type="ECO:0000256" key="3">
    <source>
        <dbReference type="ARBA" id="ARBA00022630"/>
    </source>
</evidence>
<proteinExistence type="inferred from homology"/>
<dbReference type="Gene3D" id="3.50.50.60">
    <property type="entry name" value="FAD/NAD(P)-binding domain"/>
    <property type="match status" value="2"/>
</dbReference>
<dbReference type="PROSITE" id="PS00624">
    <property type="entry name" value="GMC_OXRED_2"/>
    <property type="match status" value="2"/>
</dbReference>
<dbReference type="InterPro" id="IPR012132">
    <property type="entry name" value="GMC_OxRdtase"/>
</dbReference>
<comment type="caution">
    <text evidence="7">The sequence shown here is derived from an EMBL/GenBank/DDBJ whole genome shotgun (WGS) entry which is preliminary data.</text>
</comment>
<keyword evidence="3" id="KW-0285">Flavoprotein</keyword>
<dbReference type="OrthoDB" id="269227at2759"/>
<accession>A0A8H6XKT6</accession>
<dbReference type="EMBL" id="JACAZI010000017">
    <property type="protein sequence ID" value="KAF7342316.1"/>
    <property type="molecule type" value="Genomic_DNA"/>
</dbReference>
<dbReference type="Pfam" id="PF05199">
    <property type="entry name" value="GMC_oxred_C"/>
    <property type="match status" value="2"/>
</dbReference>
<dbReference type="InterPro" id="IPR036188">
    <property type="entry name" value="FAD/NAD-bd_sf"/>
</dbReference>
<feature type="domain" description="Glucose-methanol-choline oxidoreductase N-terminal" evidence="6">
    <location>
        <begin position="869"/>
        <end position="883"/>
    </location>
</feature>
<dbReference type="Proteomes" id="UP000620124">
    <property type="component" value="Unassembled WGS sequence"/>
</dbReference>
<dbReference type="Pfam" id="PF00732">
    <property type="entry name" value="GMC_oxred_N"/>
    <property type="match status" value="2"/>
</dbReference>
<sequence length="1160" mass="125252">MLKFLAIIALISFRTCLGKIYENVADLPHLEYDFVIVGGGTAGLVVANRLTENPKFSVLVLEAGVSNEGVISSTIPFLVNDLLQPNIYEWNYTTTPQPGLNGRVLNYLRAHMLGGCSAHNLMAYTRGSKDDFDRYAKLTGDAGWSWDRIFPYFLKNEKWVPPADFHDTRGQFNPAVHSTHGMNPELHDEFPFNLDMNSGNPLGVGWAQSTVGGGKRSTSATSYLEPIAQRKNLDVLLHAQVTRLVNPNHANGKLMFGGAEFVQPGSSPFIAKATKEIVLSAGTVGTPHILMHSGVGDATALRALGIPVVLDNPSVGQNVSDHVFVVLSWSVNSNKTIESISQNATAFNEAFAQYNKTHTGPFVEVGSTHLGWLRLDPQSEIFEEFPDPSAGPTAPHIELIFSAGFTLRSAATPHGHFMDIGAGMVTPLSRGSITLNSSNALVPPLIDPQFLASDFDLFVVRDGLKRAQRFVTAPVFKDYILAPTVNIANLTSDELDQFIRNNAGTINHPVGSAGMSALGARYGVVDPDLTVKGITRLSIIDASVLPIVPSAHTQAATYVIAERGGRFGMLKSLALIAFISFRTCLGKIYENVNDLPRFEYDFVIVGGGTAGLVVANRLTENPKFSVLVLEAGVSNEGVISSTIPFLINDLLLPNIYEWNYTTTPQPGLNGRVLNYLRAHMLGGCSAHNLMFYTRGPRDDFDRYAKLTGDAGWSWDRIFPYFLKNEKWVPPADLHDTKGQFNPAVHSTHGMNPVSLSGFAWPAGNLVTEATKELHDEFPFNLDMNSGNPLGVGWLQLTVGGGKRSTSATSYLEPIAQRKNLDVLLHAQVTRLVNPNHANGKLMFGGVEFVQPGSSPFIAKATKEIVLSAGTVGTPHILMHSGVGDATALRALGIPVVLDNPSVGQNVSDHVSVGLSWSVNSNKTIESISQNATAFNEAFAQYNKTHTGPFVEVGSTNVGWLRLDPQSEIFEEFPDPSAGPTAPHIELIFSAGFTLRSAATPHGHFMNIGAVMVTPLSRGSITLNSSNALVPPLIDPQFLASDFDLFVVRDGLKRAQRFVTAPVFKDYILAPTVNIANLTSDELDQFIRNNAGTISHLVGSAGMSARGARYGVVDPDLTVKGITRLSIIDASVLPIVPSAHTQAATYVIAERGADLVKARWA</sequence>
<evidence type="ECO:0000256" key="2">
    <source>
        <dbReference type="ARBA" id="ARBA00010790"/>
    </source>
</evidence>
<name>A0A8H6XKT6_9AGAR</name>
<comment type="similarity">
    <text evidence="2">Belongs to the GMC oxidoreductase family.</text>
</comment>
<dbReference type="GO" id="GO:0050660">
    <property type="term" value="F:flavin adenine dinucleotide binding"/>
    <property type="evidence" value="ECO:0007669"/>
    <property type="project" value="InterPro"/>
</dbReference>
<dbReference type="PANTHER" id="PTHR11552">
    <property type="entry name" value="GLUCOSE-METHANOL-CHOLINE GMC OXIDOREDUCTASE"/>
    <property type="match status" value="1"/>
</dbReference>
<evidence type="ECO:0000256" key="1">
    <source>
        <dbReference type="ARBA" id="ARBA00001974"/>
    </source>
</evidence>